<dbReference type="PANTHER" id="PTHR32114">
    <property type="entry name" value="ABC TRANSPORTER ABCH.3"/>
    <property type="match status" value="1"/>
</dbReference>
<keyword evidence="4" id="KW-1185">Reference proteome</keyword>
<dbReference type="Pfam" id="PF13476">
    <property type="entry name" value="AAA_23"/>
    <property type="match status" value="1"/>
</dbReference>
<dbReference type="RefSeq" id="WP_135284179.1">
    <property type="nucleotide sequence ID" value="NZ_SMLL01000002.1"/>
</dbReference>
<evidence type="ECO:0000313" key="3">
    <source>
        <dbReference type="EMBL" id="TFZ03380.1"/>
    </source>
</evidence>
<dbReference type="GO" id="GO:0016887">
    <property type="term" value="F:ATP hydrolysis activity"/>
    <property type="evidence" value="ECO:0007669"/>
    <property type="project" value="InterPro"/>
</dbReference>
<gene>
    <name evidence="3" type="primary">dndD</name>
    <name evidence="3" type="ORF">EZ242_05715</name>
</gene>
<protein>
    <submittedName>
        <fullName evidence="3">DNA sulfur modification protein DndD</fullName>
    </submittedName>
</protein>
<accession>A0A4Z0BYK0</accession>
<feature type="coiled-coil region" evidence="1">
    <location>
        <begin position="399"/>
        <end position="491"/>
    </location>
</feature>
<sequence>MLLEKLVLCDIGTFRGEQAFDLAPRGRPVVLFGGLNGAGKTTVLTSVRHCLYGRQALDGAVTQAQYQEFLRGLIHNPSQQLIKPDRAHVQIHFVYSRFGKRTRYQVTRSWVDKGSSVEESLVVRQEDDATVLLQGDSAQTFLSQLIPAGVSQFFFFDGEKIAALAKDDADTVLSDAIRRLLGLDTADRLRSDLAVFLRARRLQGAAGRSRSELLDVSALIQKVEAEIKAGEAELEGNCTRVVLAAQEKVSRAKASLTERGGGWSVDRKALEARLDRLQEEQSEAEQQLREEFAGLSVFALAPVMCKTLLSEAKKEQKAQEETAALVAVSAKAAQLKEMLDSALRGTALAPEAKQCVDAWVSGLGTPSSNSAPLHGFATSDVRRLEESLLELLPLAKEKVSQLGRKLDTLRGELTAVQDQLARAPTEESLQETFERYQAAAAELARAQAQKRRRLELLRALVMNHIGLLRRRRQLEEQLERVDGDSRAEETAQKVQELIELYKARAAREKCKTLERHFVTAFRRLARKEDIIDHAVIDPDSFAVTLVDRHGRETPKKRLSAGEKQIFAIAMLEALAKTSGRNLPIIIDTPLGRLDSKHRAKLVESYFPMASHQVIVLSTDTEVDQAFYTGMRPHISHSFHLVFSETEGCTTASKGYFWSTQQELKHAA</sequence>
<dbReference type="InterPro" id="IPR038729">
    <property type="entry name" value="Rad50/SbcC_AAA"/>
</dbReference>
<dbReference type="InterPro" id="IPR017599">
    <property type="entry name" value="DNA_S_DndD"/>
</dbReference>
<dbReference type="AlphaFoldDB" id="A0A4Z0BYK0"/>
<dbReference type="OrthoDB" id="9795626at2"/>
<comment type="caution">
    <text evidence="3">The sequence shown here is derived from an EMBL/GenBank/DDBJ whole genome shotgun (WGS) entry which is preliminary data.</text>
</comment>
<reference evidence="3 4" key="1">
    <citation type="submission" date="2019-03" db="EMBL/GenBank/DDBJ databases">
        <title>Ramlibacter rhizophilus CCTCC AB2015357, whole genome shotgun sequence.</title>
        <authorList>
            <person name="Zhang X."/>
            <person name="Feng G."/>
            <person name="Zhu H."/>
        </authorList>
    </citation>
    <scope>NUCLEOTIDE SEQUENCE [LARGE SCALE GENOMIC DNA]</scope>
    <source>
        <strain evidence="3 4">CCTCC AB2015357</strain>
    </source>
</reference>
<feature type="domain" description="Rad50/SbcC-type AAA" evidence="2">
    <location>
        <begin position="5"/>
        <end position="288"/>
    </location>
</feature>
<dbReference type="Proteomes" id="UP000297564">
    <property type="component" value="Unassembled WGS sequence"/>
</dbReference>
<dbReference type="GO" id="GO:0006302">
    <property type="term" value="P:double-strand break repair"/>
    <property type="evidence" value="ECO:0007669"/>
    <property type="project" value="InterPro"/>
</dbReference>
<name>A0A4Z0BYK0_9BURK</name>
<evidence type="ECO:0000313" key="4">
    <source>
        <dbReference type="Proteomes" id="UP000297564"/>
    </source>
</evidence>
<dbReference type="Gene3D" id="3.40.50.300">
    <property type="entry name" value="P-loop containing nucleotide triphosphate hydrolases"/>
    <property type="match status" value="2"/>
</dbReference>
<proteinExistence type="predicted"/>
<dbReference type="NCBIfam" id="TIGR03185">
    <property type="entry name" value="DNA_S_dndD"/>
    <property type="match status" value="1"/>
</dbReference>
<evidence type="ECO:0000259" key="2">
    <source>
        <dbReference type="Pfam" id="PF13476"/>
    </source>
</evidence>
<dbReference type="EMBL" id="SMLL01000002">
    <property type="protein sequence ID" value="TFZ03380.1"/>
    <property type="molecule type" value="Genomic_DNA"/>
</dbReference>
<keyword evidence="1" id="KW-0175">Coiled coil</keyword>
<dbReference type="InterPro" id="IPR027417">
    <property type="entry name" value="P-loop_NTPase"/>
</dbReference>
<organism evidence="3 4">
    <name type="scientific">Ramlibacter rhizophilus</name>
    <dbReference type="NCBI Taxonomy" id="1781167"/>
    <lineage>
        <taxon>Bacteria</taxon>
        <taxon>Pseudomonadati</taxon>
        <taxon>Pseudomonadota</taxon>
        <taxon>Betaproteobacteria</taxon>
        <taxon>Burkholderiales</taxon>
        <taxon>Comamonadaceae</taxon>
        <taxon>Ramlibacter</taxon>
    </lineage>
</organism>
<evidence type="ECO:0000256" key="1">
    <source>
        <dbReference type="SAM" id="Coils"/>
    </source>
</evidence>
<feature type="coiled-coil region" evidence="1">
    <location>
        <begin position="267"/>
        <end position="294"/>
    </location>
</feature>
<dbReference type="PANTHER" id="PTHR32114:SF2">
    <property type="entry name" value="ABC TRANSPORTER ABCH.3"/>
    <property type="match status" value="1"/>
</dbReference>
<dbReference type="SUPFAM" id="SSF52540">
    <property type="entry name" value="P-loop containing nucleoside triphosphate hydrolases"/>
    <property type="match status" value="1"/>
</dbReference>